<evidence type="ECO:0000259" key="6">
    <source>
        <dbReference type="Pfam" id="PF02465"/>
    </source>
</evidence>
<organism evidence="8 9">
    <name type="scientific">Kineococcus xinjiangensis</name>
    <dbReference type="NCBI Taxonomy" id="512762"/>
    <lineage>
        <taxon>Bacteria</taxon>
        <taxon>Bacillati</taxon>
        <taxon>Actinomycetota</taxon>
        <taxon>Actinomycetes</taxon>
        <taxon>Kineosporiales</taxon>
        <taxon>Kineosporiaceae</taxon>
        <taxon>Kineococcus</taxon>
    </lineage>
</organism>
<dbReference type="GO" id="GO:0007155">
    <property type="term" value="P:cell adhesion"/>
    <property type="evidence" value="ECO:0007669"/>
    <property type="project" value="InterPro"/>
</dbReference>
<feature type="domain" description="Flagellar hook-associated protein 2 C-terminal" evidence="7">
    <location>
        <begin position="232"/>
        <end position="477"/>
    </location>
</feature>
<sequence length="492" mass="49832">MSSISSSAVDGLVSGLNTSGIITSLIAADAAPQTRMKSSVSAAQLKVTAFQSINTKILAMQDAAAKLQDATSWNPTKATSSHASVAVSAGSGAAVGSVNVTVTGIAKGKTTTSGVHEPGVTSLSTVLGGSPLDVMRSDGKFVTITPSSGTLTDVADAINRAEDLGIKAVAIRVGENKYRLQITSTRTGTDVGEFKIAAHGGVVSNGRDGLTRSDYASVTDVSAGNGYTSTAATNASINTGTGDPDFTSKTNTFANIMTGLSLTVSEVTASPVKISVTQDSAAVASAMEGLVTAANAVLSDIALQTRAGTPNANGSFTGGGSLRGDSGLRSLQGQIINAVTSAITATGTATSAVTIGVQSTRDGKITFDKAKFLSAYEANPTGVKNLVATKSVAVPADGKDGLATRLQMLGEVSTGKNSTTGVQDPTRGTLTAAISGQNNSISDLTKRIADWDVRLEQKKAQYQKYYGAMEVSLGKLKSQSSWLAGQLASLQA</sequence>
<evidence type="ECO:0000313" key="8">
    <source>
        <dbReference type="EMBL" id="PPK94500.1"/>
    </source>
</evidence>
<comment type="function">
    <text evidence="5">Required for morphogenesis and for the elongation of the flagellar filament by facilitating polymerization of the flagellin monomers at the tip of growing filament. Forms a capping structure, which prevents flagellin subunits (transported through the central channel of the flagellum) from leaking out without polymerization at the distal end.</text>
</comment>
<dbReference type="GO" id="GO:0009421">
    <property type="term" value="C:bacterial-type flagellum filament cap"/>
    <property type="evidence" value="ECO:0007669"/>
    <property type="project" value="InterPro"/>
</dbReference>
<keyword evidence="5" id="KW-0964">Secreted</keyword>
<dbReference type="InterPro" id="IPR010809">
    <property type="entry name" value="FliD_C"/>
</dbReference>
<dbReference type="PANTHER" id="PTHR30288">
    <property type="entry name" value="FLAGELLAR CAP/ASSEMBLY PROTEIN FLID"/>
    <property type="match status" value="1"/>
</dbReference>
<evidence type="ECO:0000256" key="3">
    <source>
        <dbReference type="ARBA" id="ARBA00023054"/>
    </source>
</evidence>
<reference evidence="8 9" key="1">
    <citation type="submission" date="2018-02" db="EMBL/GenBank/DDBJ databases">
        <title>Genomic Encyclopedia of Archaeal and Bacterial Type Strains, Phase II (KMG-II): from individual species to whole genera.</title>
        <authorList>
            <person name="Goeker M."/>
        </authorList>
    </citation>
    <scope>NUCLEOTIDE SEQUENCE [LARGE SCALE GENOMIC DNA]</scope>
    <source>
        <strain evidence="8 9">DSM 22857</strain>
    </source>
</reference>
<evidence type="ECO:0000259" key="7">
    <source>
        <dbReference type="Pfam" id="PF07195"/>
    </source>
</evidence>
<dbReference type="RefSeq" id="WP_104432833.1">
    <property type="nucleotide sequence ID" value="NZ_PTJD01000007.1"/>
</dbReference>
<comment type="subcellular location">
    <subcellularLocation>
        <location evidence="5">Secreted</location>
    </subcellularLocation>
    <subcellularLocation>
        <location evidence="5">Bacterial flagellum</location>
    </subcellularLocation>
</comment>
<comment type="caution">
    <text evidence="8">The sequence shown here is derived from an EMBL/GenBank/DDBJ whole genome shotgun (WGS) entry which is preliminary data.</text>
</comment>
<dbReference type="AlphaFoldDB" id="A0A2S6IK12"/>
<dbReference type="OrthoDB" id="5241527at2"/>
<evidence type="ECO:0000256" key="1">
    <source>
        <dbReference type="ARBA" id="ARBA00009764"/>
    </source>
</evidence>
<dbReference type="Pfam" id="PF07195">
    <property type="entry name" value="FliD_C"/>
    <property type="match status" value="1"/>
</dbReference>
<keyword evidence="8" id="KW-0969">Cilium</keyword>
<dbReference type="InterPro" id="IPR003481">
    <property type="entry name" value="FliD_N"/>
</dbReference>
<evidence type="ECO:0000256" key="5">
    <source>
        <dbReference type="RuleBase" id="RU362066"/>
    </source>
</evidence>
<feature type="domain" description="Flagellar hook-associated protein 2 N-terminal" evidence="6">
    <location>
        <begin position="14"/>
        <end position="107"/>
    </location>
</feature>
<keyword evidence="3" id="KW-0175">Coiled coil</keyword>
<evidence type="ECO:0000256" key="2">
    <source>
        <dbReference type="ARBA" id="ARBA00011255"/>
    </source>
</evidence>
<dbReference type="PANTHER" id="PTHR30288:SF0">
    <property type="entry name" value="FLAGELLAR HOOK-ASSOCIATED PROTEIN 2"/>
    <property type="match status" value="1"/>
</dbReference>
<dbReference type="GO" id="GO:0009424">
    <property type="term" value="C:bacterial-type flagellum hook"/>
    <property type="evidence" value="ECO:0007669"/>
    <property type="project" value="UniProtKB-UniRule"/>
</dbReference>
<dbReference type="GO" id="GO:0071973">
    <property type="term" value="P:bacterial-type flagellum-dependent cell motility"/>
    <property type="evidence" value="ECO:0007669"/>
    <property type="project" value="TreeGrafter"/>
</dbReference>
<dbReference type="Proteomes" id="UP000239485">
    <property type="component" value="Unassembled WGS sequence"/>
</dbReference>
<name>A0A2S6IK12_9ACTN</name>
<evidence type="ECO:0000256" key="4">
    <source>
        <dbReference type="ARBA" id="ARBA00023143"/>
    </source>
</evidence>
<gene>
    <name evidence="8" type="ORF">CLV92_1072</name>
</gene>
<proteinExistence type="inferred from homology"/>
<dbReference type="InterPro" id="IPR040026">
    <property type="entry name" value="FliD"/>
</dbReference>
<dbReference type="EMBL" id="PTJD01000007">
    <property type="protein sequence ID" value="PPK94500.1"/>
    <property type="molecule type" value="Genomic_DNA"/>
</dbReference>
<keyword evidence="4 5" id="KW-0975">Bacterial flagellum</keyword>
<keyword evidence="8" id="KW-0282">Flagellum</keyword>
<dbReference type="Pfam" id="PF02465">
    <property type="entry name" value="FliD_N"/>
    <property type="match status" value="1"/>
</dbReference>
<dbReference type="GO" id="GO:0005576">
    <property type="term" value="C:extracellular region"/>
    <property type="evidence" value="ECO:0007669"/>
    <property type="project" value="UniProtKB-SubCell"/>
</dbReference>
<comment type="subunit">
    <text evidence="2 5">Homopentamer.</text>
</comment>
<comment type="similarity">
    <text evidence="1 5">Belongs to the FliD family.</text>
</comment>
<protein>
    <recommendedName>
        <fullName evidence="5">Flagellar hook-associated protein 2</fullName>
        <shortName evidence="5">HAP2</shortName>
    </recommendedName>
    <alternativeName>
        <fullName evidence="5">Flagellar cap protein</fullName>
    </alternativeName>
</protein>
<evidence type="ECO:0000313" key="9">
    <source>
        <dbReference type="Proteomes" id="UP000239485"/>
    </source>
</evidence>
<keyword evidence="9" id="KW-1185">Reference proteome</keyword>
<accession>A0A2S6IK12</accession>
<keyword evidence="8" id="KW-0966">Cell projection</keyword>